<proteinExistence type="predicted"/>
<name>A0ABV7VDZ3_9PROT</name>
<evidence type="ECO:0000256" key="1">
    <source>
        <dbReference type="SAM" id="Phobius"/>
    </source>
</evidence>
<organism evidence="2 3">
    <name type="scientific">Ferrovibrio xuzhouensis</name>
    <dbReference type="NCBI Taxonomy" id="1576914"/>
    <lineage>
        <taxon>Bacteria</taxon>
        <taxon>Pseudomonadati</taxon>
        <taxon>Pseudomonadota</taxon>
        <taxon>Alphaproteobacteria</taxon>
        <taxon>Rhodospirillales</taxon>
        <taxon>Rhodospirillaceae</taxon>
        <taxon>Ferrovibrio</taxon>
    </lineage>
</organism>
<dbReference type="EMBL" id="JBHRYJ010000001">
    <property type="protein sequence ID" value="MFC3675157.1"/>
    <property type="molecule type" value="Genomic_DNA"/>
</dbReference>
<reference evidence="3" key="1">
    <citation type="journal article" date="2019" name="Int. J. Syst. Evol. Microbiol.">
        <title>The Global Catalogue of Microorganisms (GCM) 10K type strain sequencing project: providing services to taxonomists for standard genome sequencing and annotation.</title>
        <authorList>
            <consortium name="The Broad Institute Genomics Platform"/>
            <consortium name="The Broad Institute Genome Sequencing Center for Infectious Disease"/>
            <person name="Wu L."/>
            <person name="Ma J."/>
        </authorList>
    </citation>
    <scope>NUCLEOTIDE SEQUENCE [LARGE SCALE GENOMIC DNA]</scope>
    <source>
        <strain evidence="3">KCTC 42182</strain>
    </source>
</reference>
<accession>A0ABV7VDZ3</accession>
<evidence type="ECO:0000313" key="2">
    <source>
        <dbReference type="EMBL" id="MFC3675157.1"/>
    </source>
</evidence>
<keyword evidence="3" id="KW-1185">Reference proteome</keyword>
<comment type="caution">
    <text evidence="2">The sequence shown here is derived from an EMBL/GenBank/DDBJ whole genome shotgun (WGS) entry which is preliminary data.</text>
</comment>
<keyword evidence="1" id="KW-0812">Transmembrane</keyword>
<sequence>MTSGAAEAADPKIRWLKPVVIGLGIIFLGLAVLLVVLILTGGPKRSGPVTGPLAARAVAVENQVMALPKNSRVTDVLSSGSRIIVRVRLADGTERLYALDGDSLKPLGSMTLQVER</sequence>
<feature type="transmembrane region" description="Helical" evidence="1">
    <location>
        <begin position="20"/>
        <end position="39"/>
    </location>
</feature>
<keyword evidence="1" id="KW-0472">Membrane</keyword>
<gene>
    <name evidence="2" type="ORF">ACFOOQ_06365</name>
</gene>
<keyword evidence="1" id="KW-1133">Transmembrane helix</keyword>
<dbReference type="Proteomes" id="UP001595711">
    <property type="component" value="Unassembled WGS sequence"/>
</dbReference>
<protein>
    <submittedName>
        <fullName evidence="2">Uncharacterized protein</fullName>
    </submittedName>
</protein>
<evidence type="ECO:0000313" key="3">
    <source>
        <dbReference type="Proteomes" id="UP001595711"/>
    </source>
</evidence>
<dbReference type="RefSeq" id="WP_379723189.1">
    <property type="nucleotide sequence ID" value="NZ_JBHRYJ010000001.1"/>
</dbReference>